<name>A0A8T0MVV5_PANVG</name>
<dbReference type="Proteomes" id="UP000823388">
    <property type="component" value="Chromosome 9N"/>
</dbReference>
<keyword evidence="3" id="KW-0106">Calcium</keyword>
<dbReference type="SMART" id="SM00335">
    <property type="entry name" value="ANX"/>
    <property type="match status" value="3"/>
</dbReference>
<dbReference type="GO" id="GO:0005509">
    <property type="term" value="F:calcium ion binding"/>
    <property type="evidence" value="ECO:0007669"/>
    <property type="project" value="InterPro"/>
</dbReference>
<dbReference type="SUPFAM" id="SSF47874">
    <property type="entry name" value="Annexin"/>
    <property type="match status" value="1"/>
</dbReference>
<dbReference type="FunFam" id="1.10.220.10:FF:000014">
    <property type="entry name" value="annexin D4"/>
    <property type="match status" value="1"/>
</dbReference>
<proteinExistence type="predicted"/>
<dbReference type="GO" id="GO:0005544">
    <property type="term" value="F:calcium-dependent phospholipid binding"/>
    <property type="evidence" value="ECO:0007669"/>
    <property type="project" value="UniProtKB-KW"/>
</dbReference>
<reference evidence="7" key="1">
    <citation type="submission" date="2020-05" db="EMBL/GenBank/DDBJ databases">
        <title>WGS assembly of Panicum virgatum.</title>
        <authorList>
            <person name="Lovell J.T."/>
            <person name="Jenkins J."/>
            <person name="Shu S."/>
            <person name="Juenger T.E."/>
            <person name="Schmutz J."/>
        </authorList>
    </citation>
    <scope>NUCLEOTIDE SEQUENCE</scope>
    <source>
        <strain evidence="7">AP13</strain>
    </source>
</reference>
<keyword evidence="1" id="KW-0479">Metal-binding</keyword>
<evidence type="ECO:0000256" key="5">
    <source>
        <dbReference type="ARBA" id="ARBA00023302"/>
    </source>
</evidence>
<organism evidence="7 8">
    <name type="scientific">Panicum virgatum</name>
    <name type="common">Blackwell switchgrass</name>
    <dbReference type="NCBI Taxonomy" id="38727"/>
    <lineage>
        <taxon>Eukaryota</taxon>
        <taxon>Viridiplantae</taxon>
        <taxon>Streptophyta</taxon>
        <taxon>Embryophyta</taxon>
        <taxon>Tracheophyta</taxon>
        <taxon>Spermatophyta</taxon>
        <taxon>Magnoliopsida</taxon>
        <taxon>Liliopsida</taxon>
        <taxon>Poales</taxon>
        <taxon>Poaceae</taxon>
        <taxon>PACMAD clade</taxon>
        <taxon>Panicoideae</taxon>
        <taxon>Panicodae</taxon>
        <taxon>Paniceae</taxon>
        <taxon>Panicinae</taxon>
        <taxon>Panicum</taxon>
        <taxon>Panicum sect. Hiantes</taxon>
    </lineage>
</organism>
<evidence type="ECO:0000256" key="3">
    <source>
        <dbReference type="ARBA" id="ARBA00022837"/>
    </source>
</evidence>
<keyword evidence="2" id="KW-0677">Repeat</keyword>
<dbReference type="GO" id="GO:0001786">
    <property type="term" value="F:phosphatidylserine binding"/>
    <property type="evidence" value="ECO:0007669"/>
    <property type="project" value="TreeGrafter"/>
</dbReference>
<accession>A0A8T0MVV5</accession>
<evidence type="ECO:0000256" key="2">
    <source>
        <dbReference type="ARBA" id="ARBA00022737"/>
    </source>
</evidence>
<gene>
    <name evidence="7" type="ORF">PVAP13_9NG303700</name>
</gene>
<dbReference type="GO" id="GO:0009409">
    <property type="term" value="P:response to cold"/>
    <property type="evidence" value="ECO:0007669"/>
    <property type="project" value="TreeGrafter"/>
</dbReference>
<evidence type="ECO:0000313" key="8">
    <source>
        <dbReference type="Proteomes" id="UP000823388"/>
    </source>
</evidence>
<evidence type="ECO:0000256" key="1">
    <source>
        <dbReference type="ARBA" id="ARBA00022723"/>
    </source>
</evidence>
<evidence type="ECO:0000256" key="4">
    <source>
        <dbReference type="ARBA" id="ARBA00023216"/>
    </source>
</evidence>
<feature type="region of interest" description="Disordered" evidence="6">
    <location>
        <begin position="1"/>
        <end position="47"/>
    </location>
</feature>
<dbReference type="GO" id="GO:0009651">
    <property type="term" value="P:response to salt stress"/>
    <property type="evidence" value="ECO:0007669"/>
    <property type="project" value="TreeGrafter"/>
</dbReference>
<keyword evidence="8" id="KW-1185">Reference proteome</keyword>
<dbReference type="PANTHER" id="PTHR10502:SF232">
    <property type="entry name" value="ANNEXIN"/>
    <property type="match status" value="1"/>
</dbReference>
<keyword evidence="5" id="KW-0111">Calcium/phospholipid-binding</keyword>
<dbReference type="AlphaFoldDB" id="A0A8T0MVV5"/>
<dbReference type="InterPro" id="IPR037104">
    <property type="entry name" value="Annexin_sf"/>
</dbReference>
<protein>
    <recommendedName>
        <fullName evidence="9">Annexin D4</fullName>
    </recommendedName>
</protein>
<comment type="caution">
    <text evidence="7">The sequence shown here is derived from an EMBL/GenBank/DDBJ whole genome shotgun (WGS) entry which is preliminary data.</text>
</comment>
<dbReference type="Gene3D" id="1.10.220.10">
    <property type="entry name" value="Annexin"/>
    <property type="match status" value="3"/>
</dbReference>
<dbReference type="GO" id="GO:0005737">
    <property type="term" value="C:cytoplasm"/>
    <property type="evidence" value="ECO:0007669"/>
    <property type="project" value="TreeGrafter"/>
</dbReference>
<evidence type="ECO:0000313" key="7">
    <source>
        <dbReference type="EMBL" id="KAG2540673.1"/>
    </source>
</evidence>
<evidence type="ECO:0000256" key="6">
    <source>
        <dbReference type="SAM" id="MobiDB-lite"/>
    </source>
</evidence>
<dbReference type="FunFam" id="1.10.220.10:FF:000006">
    <property type="entry name" value="Annexin"/>
    <property type="match status" value="1"/>
</dbReference>
<dbReference type="GO" id="GO:0005886">
    <property type="term" value="C:plasma membrane"/>
    <property type="evidence" value="ECO:0007669"/>
    <property type="project" value="TreeGrafter"/>
</dbReference>
<keyword evidence="4" id="KW-0041">Annexin</keyword>
<dbReference type="PROSITE" id="PS51897">
    <property type="entry name" value="ANNEXIN_2"/>
    <property type="match status" value="2"/>
</dbReference>
<dbReference type="PANTHER" id="PTHR10502">
    <property type="entry name" value="ANNEXIN"/>
    <property type="match status" value="1"/>
</dbReference>
<feature type="compositionally biased region" description="Basic and acidic residues" evidence="6">
    <location>
        <begin position="32"/>
        <end position="45"/>
    </location>
</feature>
<sequence length="372" mass="40815">MPQQVLAQAASSNSSSPPASPQPPRPRQQAARKQEKEPQQRETREAAAAAAMAAADEHQDLTRAFAGMGGLGVDEAALVAALGRWRRQPERRAQFRRGFPGFFSASAGAGAGIERCEDEYLRHLEDEFARFRDAAVLWALHPWERDARWAHHAMHGAAAHPRGVLVEVACTRAADDLLGARRAYQALHHRSLEEDVAYRVKDATASLLVGLVTAYRYEGARVSEELAAEEAKALAAAVKAAPAARLVQNEQVVRILATRSKPQLRATFKIYKELHGKPLEEDFSGEPCLQEAVRCLDSPPKYFAEVIGRAFRDDADRHAKTALTRVVVSRADADMEEIKDAYAKQHGAKLADAVARNTHGHYKDALLAMIGK</sequence>
<evidence type="ECO:0008006" key="9">
    <source>
        <dbReference type="Google" id="ProtNLM"/>
    </source>
</evidence>
<dbReference type="GO" id="GO:0009408">
    <property type="term" value="P:response to heat"/>
    <property type="evidence" value="ECO:0007669"/>
    <property type="project" value="TreeGrafter"/>
</dbReference>
<dbReference type="InterPro" id="IPR018502">
    <property type="entry name" value="Annexin_repeat"/>
</dbReference>
<feature type="compositionally biased region" description="Low complexity" evidence="6">
    <location>
        <begin position="7"/>
        <end position="17"/>
    </location>
</feature>
<dbReference type="EMBL" id="CM029054">
    <property type="protein sequence ID" value="KAG2540673.1"/>
    <property type="molecule type" value="Genomic_DNA"/>
</dbReference>
<dbReference type="OrthoDB" id="37886at2759"/>
<dbReference type="GO" id="GO:0009414">
    <property type="term" value="P:response to water deprivation"/>
    <property type="evidence" value="ECO:0007669"/>
    <property type="project" value="TreeGrafter"/>
</dbReference>
<dbReference type="Pfam" id="PF00191">
    <property type="entry name" value="Annexin"/>
    <property type="match status" value="3"/>
</dbReference>